<dbReference type="OrthoDB" id="8068875at2759"/>
<feature type="repeat" description="RCC1" evidence="2">
    <location>
        <begin position="510"/>
        <end position="563"/>
    </location>
</feature>
<protein>
    <recommendedName>
        <fullName evidence="6">Guanidine nucleotide exchange factor</fullName>
    </recommendedName>
</protein>
<dbReference type="InterPro" id="IPR000408">
    <property type="entry name" value="Reg_chr_condens"/>
</dbReference>
<feature type="region of interest" description="Disordered" evidence="3">
    <location>
        <begin position="161"/>
        <end position="209"/>
    </location>
</feature>
<feature type="repeat" description="RCC1" evidence="2">
    <location>
        <begin position="771"/>
        <end position="824"/>
    </location>
</feature>
<proteinExistence type="predicted"/>
<dbReference type="PRINTS" id="PR00633">
    <property type="entry name" value="RCCNDNSATION"/>
</dbReference>
<keyword evidence="1" id="KW-0677">Repeat</keyword>
<dbReference type="InterPro" id="IPR009091">
    <property type="entry name" value="RCC1/BLIP-II"/>
</dbReference>
<dbReference type="FunFam" id="2.130.10.30:FF:000042">
    <property type="entry name" value="Guanidine nucleotide exchange factor"/>
    <property type="match status" value="1"/>
</dbReference>
<name>W7FSP6_PLAF8</name>
<evidence type="ECO:0000313" key="4">
    <source>
        <dbReference type="EMBL" id="EUR77388.1"/>
    </source>
</evidence>
<organism evidence="4 5">
    <name type="scientific">Plasmodium falciparum (isolate 7G8)</name>
    <dbReference type="NCBI Taxonomy" id="57266"/>
    <lineage>
        <taxon>Eukaryota</taxon>
        <taxon>Sar</taxon>
        <taxon>Alveolata</taxon>
        <taxon>Apicomplexa</taxon>
        <taxon>Aconoidasida</taxon>
        <taxon>Haemosporida</taxon>
        <taxon>Plasmodiidae</taxon>
        <taxon>Plasmodium</taxon>
        <taxon>Plasmodium (Laverania)</taxon>
    </lineage>
</organism>
<reference evidence="5" key="1">
    <citation type="submission" date="2007-11" db="EMBL/GenBank/DDBJ databases">
        <authorList>
            <consortium name="The Broad Institute Genome Sequencing Platform"/>
            <person name="Volkman S.K."/>
            <person name="Daily J.P."/>
            <person name="Sarr O."/>
            <person name="Ndiaye D."/>
            <person name="Ndir O."/>
            <person name="Mboup S."/>
            <person name="Lukens A."/>
            <person name="Stange-Thomann N."/>
            <person name="Mauceli E."/>
            <person name="Gnerre S."/>
            <person name="Jaffe D."/>
            <person name="Zainoun J."/>
            <person name="Wiegand R.C."/>
            <person name="Birren B."/>
            <person name="Galagan J."/>
            <person name="Lander E."/>
            <person name="Wirth D.F."/>
        </authorList>
    </citation>
    <scope>NUCLEOTIDE SEQUENCE [LARGE SCALE GENOMIC DNA]</scope>
    <source>
        <strain evidence="5">7G8</strain>
    </source>
</reference>
<feature type="compositionally biased region" description="Basic and acidic residues" evidence="3">
    <location>
        <begin position="199"/>
        <end position="209"/>
    </location>
</feature>
<evidence type="ECO:0008006" key="6">
    <source>
        <dbReference type="Google" id="ProtNLM"/>
    </source>
</evidence>
<evidence type="ECO:0000313" key="5">
    <source>
        <dbReference type="Proteomes" id="UP000030688"/>
    </source>
</evidence>
<dbReference type="FunFam" id="2.130.10.30:FF:000036">
    <property type="entry name" value="Guanidine nucleotide exchange factor"/>
    <property type="match status" value="1"/>
</dbReference>
<dbReference type="Pfam" id="PF13540">
    <property type="entry name" value="RCC1_2"/>
    <property type="match status" value="2"/>
</dbReference>
<dbReference type="PROSITE" id="PS50012">
    <property type="entry name" value="RCC1_3"/>
    <property type="match status" value="7"/>
</dbReference>
<dbReference type="PANTHER" id="PTHR22870:SF360">
    <property type="entry name" value="ULTRAVIOLET-B RECEPTOR UVR8"/>
    <property type="match status" value="1"/>
</dbReference>
<sequence>MYEQDDEDKDIHKYIFPFFPKISTGLDHYACVAYYKNKPSIFTWGGNSCNQLGLGINNRFVNNPTVVCFFDSFIVASICCTNYATFVLVKKNVNDIGCSVYSFGKGNNGLLGYKKKRELPNFLEHEEKKNIQKVKEQMLQKVNDPLNQMVLDAFGIKKKEKEKEKKKKKKKNDIKKEEKEENNINNEKKNNNNNNNINSEKKKKNDINGHEAKYVQNKKFFYNEHNFKNDIGLPSDDDIYDDYNISGDESLLNFEADNISSIQNEDTNMDEDVYNNIVNDHTNEDRQSDINETIDKHSNDNDYDDEKKKEKMNIYKNKEKLYSNIKENDNKHDWFTPFPMKIVFPKKNTKIKFISCGDMHTLAICTGGVLYSWGYNNFGCIGNGTNQNVYEPTPIFLEPHSVDNNGDNNDDDYDDDNNNNSTYKFHKKEDSIKWDKKKNVVIHCSAGSKHSLACNLHGDIYSWGYGGNGRLGLGNIKSYNKPQLIKGLRNKRILYVCAGTSHSGCIDSNYNVYTWGNGKFYKLGHGNDDIDIYYPKLVECLNHNKKVCMLSFGCFNSLALNVKGDVYVWGTFNITNNYVNYYISKLPKQINTNYKCISIHASTYVCFGITLVGDLISFGNYKNYSYEKEINDNDSDDDLIKYLINKEVEEQHYNGDNKSVHTNKNNIISSYIVKKKDEHFDIHYIKEMRGKMYIKDIVTHFYNLDTMTYYMNKINKHIDNVTLNNNDNYYTYDNINGSHGNIFEKNKLVLKSKVKIIDGSDHFSVFLLESGKVYTAGYNKNGELGNGEFNLKKKFGVPILLNICVNKIIKIACGYNYVLCVSDVGLVYGWGKNDKSQLGIGVIKDFYEPVHVKNLTNVINIFAGYDHSACIINKLLDKGNTNGVNNVNGVNGVNGVNNYSSDECGDLYIWGNAESGKVGLGVDYTQGCILLPRKINIINKIYKCSLGNSHSLFLTNTNELYVCGSNNNGRLGLFEKSKMVCNIVSVPTKVILHNNIYIKDILAGNTYSIILSVDGFIYIFGEFIKGSNGNSNNMSCEVISLYNEITNVKYMNGKYEHVFFLTYDNKLFGIGNNKNCQILCDNEKENNYIKKPKLITYFLKENNKIIESIFSFHNVTFIQFNNSEIFAWGYTNNYHLCIGIPNNIKYLKHPTKIIKTWLTYDQKDLDYNGSCSDMELNEYNTTNNMSYNNYIKYINEITLVKKNINTTELFQNEYTYFGYYEEEIENFIYNIVIMNNIINWCHLQNLLKKEEYNNNMEYIKSFEKDIIDLYSKHIEVLLNLNIYEKQFNYLYLNYQNFILSNIANMKEQHLPNILYPFSTYIFDQNRIKLEQFIYIIQQQPVYLIILCLIHNYKNVKNVKQLMYGKMSYNSNKNTTHIYHNNINEQHIKNNYNIINSNYINHTYNYEQNDALKKYNSKDIQNKKYSFYKNSSNVLCSFIFDLYADFRNERVRTIFTIFLIKLGIEEIKNSLNVHSIFNIDTSIFFTLIQMLFFKKEILINFAQCLIDLDNPNSFVTLLDQLSRKVPKKNIPLNQQGVSNAKNMQHTKHLQTNTPMYGSAHHRENLLINDISFIDNLNDDEKDKEFLNFIKGKTQNESDKKRLFVNDISCYKSGVPYNIPNINMEDENMYRNNISQEIQNENLDNNDNYVEINFVCIFEELCKIFLNIKFPDMFKIIIKELFKYFIIYEKNLNDEINQTNKIYFYQNHHTIYIPFFKLILMAIINPILKNMENIAHKFSYPNIFPHILNIRNKICDFLEILYLNKYESLNIYNLNIISIKYIFEHTFISLTNVINNICNTHHHIYVDAYTNLFHYHLNRNSYYVQLKLFQVCHIFNLFFRFQNYLMLSFNDPALDIVNFFYTYKNNIPIQKHKHKHTLNSTMVGTNKMDIQKERERHLNIKGLGKDMGNIQRPKGVSTFGTHQDNKKINSNEGNESLLRKAKNDNLNDRFEMKEGKGMINGVMKRGDNPMGGYNTMGGNNPMGGYNPMGNPMGGYNPMGGNTNEANAFNLPSTIKITSNDNKMRKKMKRLIFSEDDIEFFIKCKLIYNVKLDIRFLLKEKNMSICEFTKIPMPQYICYRKQTLIENNEYLFSIIHKYNYEKNNIYIISECLKNCPILEHCTDTNNLILKLKSLKMNYMSLQDQKENNLIHLINKAIDIFLSDEMTYVEFLDEFPANLSIYKFKDDKILQKSKMEQIYFDMLQNTYDKSSFFQVKWRNIALQISLNILRKKKHMNYLKKLYEKQEYIEDLIINYQHKMKKDIVTLKNAIIFVSKLYIEKPILLHSSYFKKNLFFVELKKKKHIQRTFKLPYNSSTVHIYQMKDLINNQILSNIHETLYTLVNYLTIEIFFDLNNIIKFSLILTKDQNKNIINEHTFTGSEIYSMYNSSPYILYPFFKYSKTYLCSITGLHFMHLLHNFVIDLY</sequence>
<feature type="compositionally biased region" description="Basic and acidic residues" evidence="3">
    <location>
        <begin position="174"/>
        <end position="190"/>
    </location>
</feature>
<dbReference type="Proteomes" id="UP000030688">
    <property type="component" value="Unassembled WGS sequence"/>
</dbReference>
<feature type="compositionally biased region" description="Basic residues" evidence="3">
    <location>
        <begin position="164"/>
        <end position="173"/>
    </location>
</feature>
<feature type="repeat" description="RCC1" evidence="2">
    <location>
        <begin position="958"/>
        <end position="1014"/>
    </location>
</feature>
<dbReference type="FunFam" id="2.130.10.30:FF:000043">
    <property type="entry name" value="Guanidine nucleotide exchange factor"/>
    <property type="match status" value="1"/>
</dbReference>
<feature type="compositionally biased region" description="Acidic residues" evidence="3">
    <location>
        <begin position="408"/>
        <end position="417"/>
    </location>
</feature>
<feature type="region of interest" description="Disordered" evidence="3">
    <location>
        <begin position="396"/>
        <end position="420"/>
    </location>
</feature>
<evidence type="ECO:0000256" key="2">
    <source>
        <dbReference type="PROSITE-ProRule" id="PRU00235"/>
    </source>
</evidence>
<feature type="compositionally biased region" description="Basic and acidic residues" evidence="3">
    <location>
        <begin position="281"/>
        <end position="307"/>
    </location>
</feature>
<dbReference type="EMBL" id="KE123592">
    <property type="protein sequence ID" value="EUR77388.1"/>
    <property type="molecule type" value="Genomic_DNA"/>
</dbReference>
<reference evidence="4 5" key="2">
    <citation type="submission" date="2013-02" db="EMBL/GenBank/DDBJ databases">
        <title>The Genome Sequence of Plasmodium falciparum 7G8.</title>
        <authorList>
            <consortium name="The Broad Institute Genome Sequencing Platform"/>
            <consortium name="The Broad Institute Genome Sequencing Center for Infectious Disease"/>
            <person name="Neafsey D."/>
            <person name="Cheeseman I."/>
            <person name="Volkman S."/>
            <person name="Adams J."/>
            <person name="Walker B."/>
            <person name="Young S.K."/>
            <person name="Zeng Q."/>
            <person name="Gargeya S."/>
            <person name="Fitzgerald M."/>
            <person name="Haas B."/>
            <person name="Abouelleil A."/>
            <person name="Alvarado L."/>
            <person name="Arachchi H.M."/>
            <person name="Berlin A.M."/>
            <person name="Chapman S.B."/>
            <person name="Dewar J."/>
            <person name="Goldberg J."/>
            <person name="Griggs A."/>
            <person name="Gujja S."/>
            <person name="Hansen M."/>
            <person name="Howarth C."/>
            <person name="Imamovic A."/>
            <person name="Larimer J."/>
            <person name="McCowan C."/>
            <person name="Murphy C."/>
            <person name="Neiman D."/>
            <person name="Pearson M."/>
            <person name="Priest M."/>
            <person name="Roberts A."/>
            <person name="Saif S."/>
            <person name="Shea T."/>
            <person name="Sisk P."/>
            <person name="Sykes S."/>
            <person name="Wortman J."/>
            <person name="Nusbaum C."/>
            <person name="Birren B."/>
        </authorList>
    </citation>
    <scope>NUCLEOTIDE SEQUENCE [LARGE SCALE GENOMIC DNA]</scope>
    <source>
        <strain evidence="4 5">7G8</strain>
    </source>
</reference>
<dbReference type="Gene3D" id="2.130.10.30">
    <property type="entry name" value="Regulator of chromosome condensation 1/beta-lactamase-inhibitor protein II"/>
    <property type="match status" value="5"/>
</dbReference>
<dbReference type="SUPFAM" id="SSF50985">
    <property type="entry name" value="RCC1/BLIP-II"/>
    <property type="match status" value="4"/>
</dbReference>
<dbReference type="InterPro" id="IPR051210">
    <property type="entry name" value="Ub_ligase/GEF_domain"/>
</dbReference>
<feature type="region of interest" description="Disordered" evidence="3">
    <location>
        <begin position="280"/>
        <end position="307"/>
    </location>
</feature>
<feature type="repeat" description="RCC1" evidence="2">
    <location>
        <begin position="825"/>
        <end position="874"/>
    </location>
</feature>
<evidence type="ECO:0000256" key="1">
    <source>
        <dbReference type="ARBA" id="ARBA00022737"/>
    </source>
</evidence>
<dbReference type="PROSITE" id="PS00626">
    <property type="entry name" value="RCC1_2"/>
    <property type="match status" value="1"/>
</dbReference>
<dbReference type="PANTHER" id="PTHR22870">
    <property type="entry name" value="REGULATOR OF CHROMOSOME CONDENSATION"/>
    <property type="match status" value="1"/>
</dbReference>
<feature type="repeat" description="RCC1" evidence="2">
    <location>
        <begin position="458"/>
        <end position="509"/>
    </location>
</feature>
<evidence type="ECO:0000256" key="3">
    <source>
        <dbReference type="SAM" id="MobiDB-lite"/>
    </source>
</evidence>
<feature type="repeat" description="RCC1" evidence="2">
    <location>
        <begin position="39"/>
        <end position="91"/>
    </location>
</feature>
<gene>
    <name evidence="4" type="ORF">PFBG_00964</name>
</gene>
<accession>W7FSP6</accession>
<feature type="repeat" description="RCC1" evidence="2">
    <location>
        <begin position="905"/>
        <end position="957"/>
    </location>
</feature>
<dbReference type="Pfam" id="PF00415">
    <property type="entry name" value="RCC1"/>
    <property type="match status" value="5"/>
</dbReference>